<name>A0A7W8QJ19_9ACTN</name>
<keyword evidence="5" id="KW-1185">Reference proteome</keyword>
<dbReference type="SUPFAM" id="SSF49764">
    <property type="entry name" value="HSP20-like chaperones"/>
    <property type="match status" value="1"/>
</dbReference>
<dbReference type="EMBL" id="JACHDB010000001">
    <property type="protein sequence ID" value="MBB5431149.1"/>
    <property type="molecule type" value="Genomic_DNA"/>
</dbReference>
<dbReference type="PROSITE" id="PS01031">
    <property type="entry name" value="SHSP"/>
    <property type="match status" value="1"/>
</dbReference>
<evidence type="ECO:0000313" key="5">
    <source>
        <dbReference type="Proteomes" id="UP000572635"/>
    </source>
</evidence>
<dbReference type="AlphaFoldDB" id="A0A7W8QJ19"/>
<proteinExistence type="inferred from homology"/>
<dbReference type="InterPro" id="IPR008978">
    <property type="entry name" value="HSP20-like_chaperone"/>
</dbReference>
<evidence type="ECO:0000259" key="3">
    <source>
        <dbReference type="PROSITE" id="PS01031"/>
    </source>
</evidence>
<dbReference type="Pfam" id="PF00011">
    <property type="entry name" value="HSP20"/>
    <property type="match status" value="1"/>
</dbReference>
<evidence type="ECO:0000313" key="4">
    <source>
        <dbReference type="EMBL" id="MBB5431149.1"/>
    </source>
</evidence>
<sequence length="137" mass="15648">MNRLARPEEQGLFPDITDLFEFPFASLRNPVGFRVEAFVREGRYVVRAEIPGIDPVEDLVLTVEPGALTVTAERREEEREKRHSEFRYGSFSRTIALPKDADEEDVSASYRDGILEVTVGLTQRERVGRRITVEHGD</sequence>
<protein>
    <submittedName>
        <fullName evidence="4">HSP20 family molecular chaperone IbpA</fullName>
    </submittedName>
</protein>
<dbReference type="RefSeq" id="WP_184390286.1">
    <property type="nucleotide sequence ID" value="NZ_BAAAJD010000015.1"/>
</dbReference>
<comment type="similarity">
    <text evidence="1 2">Belongs to the small heat shock protein (HSP20) family.</text>
</comment>
<dbReference type="CDD" id="cd06464">
    <property type="entry name" value="ACD_sHsps-like"/>
    <property type="match status" value="1"/>
</dbReference>
<organism evidence="4 5">
    <name type="scientific">Nocardiopsis composta</name>
    <dbReference type="NCBI Taxonomy" id="157465"/>
    <lineage>
        <taxon>Bacteria</taxon>
        <taxon>Bacillati</taxon>
        <taxon>Actinomycetota</taxon>
        <taxon>Actinomycetes</taxon>
        <taxon>Streptosporangiales</taxon>
        <taxon>Nocardiopsidaceae</taxon>
        <taxon>Nocardiopsis</taxon>
    </lineage>
</organism>
<gene>
    <name evidence="4" type="ORF">HDA36_001233</name>
</gene>
<dbReference type="PANTHER" id="PTHR11527">
    <property type="entry name" value="HEAT-SHOCK PROTEIN 20 FAMILY MEMBER"/>
    <property type="match status" value="1"/>
</dbReference>
<dbReference type="InterPro" id="IPR002068">
    <property type="entry name" value="A-crystallin/Hsp20_dom"/>
</dbReference>
<evidence type="ECO:0000256" key="2">
    <source>
        <dbReference type="RuleBase" id="RU003616"/>
    </source>
</evidence>
<dbReference type="Gene3D" id="2.60.40.790">
    <property type="match status" value="1"/>
</dbReference>
<evidence type="ECO:0000256" key="1">
    <source>
        <dbReference type="PROSITE-ProRule" id="PRU00285"/>
    </source>
</evidence>
<dbReference type="InterPro" id="IPR031107">
    <property type="entry name" value="Small_HSP"/>
</dbReference>
<comment type="caution">
    <text evidence="4">The sequence shown here is derived from an EMBL/GenBank/DDBJ whole genome shotgun (WGS) entry which is preliminary data.</text>
</comment>
<reference evidence="4 5" key="1">
    <citation type="submission" date="2020-08" db="EMBL/GenBank/DDBJ databases">
        <title>Sequencing the genomes of 1000 actinobacteria strains.</title>
        <authorList>
            <person name="Klenk H.-P."/>
        </authorList>
    </citation>
    <scope>NUCLEOTIDE SEQUENCE [LARGE SCALE GENOMIC DNA]</scope>
    <source>
        <strain evidence="4 5">DSM 44551</strain>
    </source>
</reference>
<feature type="domain" description="SHSP" evidence="3">
    <location>
        <begin position="26"/>
        <end position="136"/>
    </location>
</feature>
<dbReference type="Proteomes" id="UP000572635">
    <property type="component" value="Unassembled WGS sequence"/>
</dbReference>
<accession>A0A7W8QJ19</accession>